<evidence type="ECO:0000313" key="1">
    <source>
        <dbReference type="EMBL" id="GMS89945.1"/>
    </source>
</evidence>
<protein>
    <submittedName>
        <fullName evidence="1">Uncharacterized protein</fullName>
    </submittedName>
</protein>
<accession>A0AAV5T376</accession>
<proteinExistence type="predicted"/>
<dbReference type="AlphaFoldDB" id="A0AAV5T376"/>
<dbReference type="Proteomes" id="UP001432027">
    <property type="component" value="Unassembled WGS sequence"/>
</dbReference>
<sequence>IFQNDKHSINVAIKFNKSFSACYVQLQEFIRNLFITKYSKIQQENRECHFNIRYGSSHTVRSLISILSTKVNLLTIEEKHGENDASRFFGTCNNLLKNMKKARNVFYIRSNLNDASAKFLTNLISSLNVQNVYFLCKSNSLSNKQSFFCDISGRVRSIEFCQLRYYKDTESDGSFLSGNNINWVDLVPKMFDRRVECVDIIHPHAVYMTAKDVCRIVEVSEILFPITHLCRRNSSIADF</sequence>
<name>A0AAV5T376_9BILA</name>
<keyword evidence="2" id="KW-1185">Reference proteome</keyword>
<comment type="caution">
    <text evidence="1">The sequence shown here is derived from an EMBL/GenBank/DDBJ whole genome shotgun (WGS) entry which is preliminary data.</text>
</comment>
<feature type="non-terminal residue" evidence="1">
    <location>
        <position position="1"/>
    </location>
</feature>
<gene>
    <name evidence="1" type="ORF">PENTCL1PPCAC_12120</name>
</gene>
<dbReference type="EMBL" id="BTSX01000003">
    <property type="protein sequence ID" value="GMS89945.1"/>
    <property type="molecule type" value="Genomic_DNA"/>
</dbReference>
<reference evidence="1" key="1">
    <citation type="submission" date="2023-10" db="EMBL/GenBank/DDBJ databases">
        <title>Genome assembly of Pristionchus species.</title>
        <authorList>
            <person name="Yoshida K."/>
            <person name="Sommer R.J."/>
        </authorList>
    </citation>
    <scope>NUCLEOTIDE SEQUENCE</scope>
    <source>
        <strain evidence="1">RS0144</strain>
    </source>
</reference>
<organism evidence="1 2">
    <name type="scientific">Pristionchus entomophagus</name>
    <dbReference type="NCBI Taxonomy" id="358040"/>
    <lineage>
        <taxon>Eukaryota</taxon>
        <taxon>Metazoa</taxon>
        <taxon>Ecdysozoa</taxon>
        <taxon>Nematoda</taxon>
        <taxon>Chromadorea</taxon>
        <taxon>Rhabditida</taxon>
        <taxon>Rhabditina</taxon>
        <taxon>Diplogasteromorpha</taxon>
        <taxon>Diplogasteroidea</taxon>
        <taxon>Neodiplogasteridae</taxon>
        <taxon>Pristionchus</taxon>
    </lineage>
</organism>
<evidence type="ECO:0000313" key="2">
    <source>
        <dbReference type="Proteomes" id="UP001432027"/>
    </source>
</evidence>